<organism evidence="2 3">
    <name type="scientific">Photobacterium gaetbulicola Gung47</name>
    <dbReference type="NCBI Taxonomy" id="658445"/>
    <lineage>
        <taxon>Bacteria</taxon>
        <taxon>Pseudomonadati</taxon>
        <taxon>Pseudomonadota</taxon>
        <taxon>Gammaproteobacteria</taxon>
        <taxon>Vibrionales</taxon>
        <taxon>Vibrionaceae</taxon>
        <taxon>Photobacterium</taxon>
    </lineage>
</organism>
<gene>
    <name evidence="2" type="ORF">H744_1c0191</name>
</gene>
<reference evidence="2 3" key="1">
    <citation type="submission" date="2013-05" db="EMBL/GenBank/DDBJ databases">
        <title>Complete genome sequence of the lipase-producing bacterium Photobacterium gaetbulicola Gung47.</title>
        <authorList>
            <person name="Kim Y.-O."/>
        </authorList>
    </citation>
    <scope>NUCLEOTIDE SEQUENCE [LARGE SCALE GENOMIC DNA]</scope>
    <source>
        <strain evidence="2 3">Gung47</strain>
    </source>
</reference>
<name>A0A0C5WG95_9GAMM</name>
<evidence type="ECO:0000313" key="3">
    <source>
        <dbReference type="Proteomes" id="UP000032303"/>
    </source>
</evidence>
<sequence>MEALNNGLRRPIQPYRFEKHPKPQNHLKSFKISKLKSKTLNANRVAQPLATPIDRMDTSLVESFRQSSILKNETQCPFSHQVVGWICTWWNNRIEDAHAEQVQHAQSLLADSQQA</sequence>
<protein>
    <submittedName>
        <fullName evidence="2">Uncharacterized protein</fullName>
    </submittedName>
</protein>
<accession>A0A0C5WG95</accession>
<dbReference type="AlphaFoldDB" id="A0A0C5WG95"/>
<dbReference type="EMBL" id="CP005973">
    <property type="protein sequence ID" value="AJR05217.1"/>
    <property type="molecule type" value="Genomic_DNA"/>
</dbReference>
<dbReference type="HOGENOM" id="CLU_2106694_0_0_6"/>
<dbReference type="STRING" id="658445.H744_1c0191"/>
<dbReference type="KEGG" id="pgb:H744_1c0191"/>
<evidence type="ECO:0000313" key="2">
    <source>
        <dbReference type="EMBL" id="AJR05217.1"/>
    </source>
</evidence>
<keyword evidence="3" id="KW-1185">Reference proteome</keyword>
<feature type="region of interest" description="Disordered" evidence="1">
    <location>
        <begin position="1"/>
        <end position="23"/>
    </location>
</feature>
<proteinExistence type="predicted"/>
<evidence type="ECO:0000256" key="1">
    <source>
        <dbReference type="SAM" id="MobiDB-lite"/>
    </source>
</evidence>
<dbReference type="Proteomes" id="UP000032303">
    <property type="component" value="Chromosome 1"/>
</dbReference>
<dbReference type="PATRIC" id="fig|658445.3.peg.211"/>